<dbReference type="CDD" id="cd06257">
    <property type="entry name" value="DnaJ"/>
    <property type="match status" value="1"/>
</dbReference>
<sequence>MFKKASTCNYGGMKLFSPSVSALPPARSSFQASRFIRSSLGFEQGYSTASEPSASRYQWPSSSSFTPYDVLNIHRNAPYTKAQYYDLVKIYHPDRSCDEHPLCRNISPENRLQRYRIVVTAHEILSDPERRAAYDQTGAGWSHHPQRYRTAAEAAQAWGPYGSTIYANATWEDWERYNNRHYGKQQHVVDQRTFTRLVVLLVLFGGAVQASWIGQMNSGYEKRLREVSEDSMRFLSGRRQQTVAQMPHNDARVQTFLIRRDPTGSGLKEEEAEVYNQELHSLRRAAPDQSNAHELDSSKSAAHLTNVSPP</sequence>
<dbReference type="SUPFAM" id="SSF46565">
    <property type="entry name" value="Chaperone J-domain"/>
    <property type="match status" value="1"/>
</dbReference>
<dbReference type="SMART" id="SM00271">
    <property type="entry name" value="DnaJ"/>
    <property type="match status" value="1"/>
</dbReference>
<accession>A0A8J8WGF1</accession>
<evidence type="ECO:0000256" key="3">
    <source>
        <dbReference type="SAM" id="Phobius"/>
    </source>
</evidence>
<dbReference type="PANTHER" id="PTHR44145">
    <property type="entry name" value="DNAJ HOMOLOG SUBFAMILY A MEMBER 3, MITOCHONDRIAL"/>
    <property type="match status" value="1"/>
</dbReference>
<reference evidence="5" key="1">
    <citation type="journal article" date="2020" name="Front. Microbiol.">
        <title>Gene regulatory networks of Penicillium echinulatum 2HH and Penicillium oxalicum 114-2 inferred by a computational biology approach.</title>
        <authorList>
            <person name="Lenz A.R."/>
            <person name="Galan-Vasquez E."/>
            <person name="Balbinot E."/>
            <person name="De Abreu F.P."/>
            <person name="De Oliveira N.S."/>
            <person name="Da Rosa L.O."/>
            <person name="De Avila E Silva S."/>
            <person name="Camassola M."/>
            <person name="Dillon A.J.P."/>
            <person name="Perez-Rueda E."/>
        </authorList>
    </citation>
    <scope>NUCLEOTIDE SEQUENCE</scope>
    <source>
        <strain evidence="5">S1M29</strain>
    </source>
</reference>
<dbReference type="PRINTS" id="PR00625">
    <property type="entry name" value="JDOMAIN"/>
</dbReference>
<dbReference type="InterPro" id="IPR018253">
    <property type="entry name" value="DnaJ_domain_CS"/>
</dbReference>
<keyword evidence="3" id="KW-0812">Transmembrane</keyword>
<dbReference type="Gene3D" id="1.10.287.110">
    <property type="entry name" value="DnaJ domain"/>
    <property type="match status" value="1"/>
</dbReference>
<name>A0A8J8WGF1_9EURO</name>
<protein>
    <recommendedName>
        <fullName evidence="4">J domain-containing protein</fullName>
    </recommendedName>
</protein>
<dbReference type="Proteomes" id="UP000631181">
    <property type="component" value="Unassembled WGS sequence"/>
</dbReference>
<comment type="caution">
    <text evidence="5">The sequence shown here is derived from an EMBL/GenBank/DDBJ whole genome shotgun (WGS) entry which is preliminary data.</text>
</comment>
<evidence type="ECO:0000313" key="5">
    <source>
        <dbReference type="EMBL" id="KAF7714387.1"/>
    </source>
</evidence>
<feature type="transmembrane region" description="Helical" evidence="3">
    <location>
        <begin position="194"/>
        <end position="214"/>
    </location>
</feature>
<dbReference type="PROSITE" id="PS00636">
    <property type="entry name" value="DNAJ_1"/>
    <property type="match status" value="1"/>
</dbReference>
<evidence type="ECO:0000259" key="4">
    <source>
        <dbReference type="PROSITE" id="PS50076"/>
    </source>
</evidence>
<evidence type="ECO:0000256" key="1">
    <source>
        <dbReference type="ARBA" id="ARBA00023186"/>
    </source>
</evidence>
<dbReference type="Pfam" id="PF00226">
    <property type="entry name" value="DnaJ"/>
    <property type="match status" value="1"/>
</dbReference>
<feature type="region of interest" description="Disordered" evidence="2">
    <location>
        <begin position="278"/>
        <end position="310"/>
    </location>
</feature>
<dbReference type="EMBL" id="WIWV01000086">
    <property type="protein sequence ID" value="KAF7714387.1"/>
    <property type="molecule type" value="Genomic_DNA"/>
</dbReference>
<feature type="domain" description="J" evidence="4">
    <location>
        <begin position="66"/>
        <end position="138"/>
    </location>
</feature>
<keyword evidence="1" id="KW-0143">Chaperone</keyword>
<keyword evidence="6" id="KW-1185">Reference proteome</keyword>
<evidence type="ECO:0000313" key="6">
    <source>
        <dbReference type="Proteomes" id="UP000631181"/>
    </source>
</evidence>
<dbReference type="InterPro" id="IPR051938">
    <property type="entry name" value="Apopto_cytoskel_mod"/>
</dbReference>
<dbReference type="OrthoDB" id="17458at2759"/>
<organism evidence="5 6">
    <name type="scientific">Penicillium ucsense</name>
    <dbReference type="NCBI Taxonomy" id="2839758"/>
    <lineage>
        <taxon>Eukaryota</taxon>
        <taxon>Fungi</taxon>
        <taxon>Dikarya</taxon>
        <taxon>Ascomycota</taxon>
        <taxon>Pezizomycotina</taxon>
        <taxon>Eurotiomycetes</taxon>
        <taxon>Eurotiomycetidae</taxon>
        <taxon>Eurotiales</taxon>
        <taxon>Aspergillaceae</taxon>
        <taxon>Penicillium</taxon>
    </lineage>
</organism>
<dbReference type="PANTHER" id="PTHR44145:SF3">
    <property type="entry name" value="DNAJ HOMOLOG SUBFAMILY A MEMBER 3, MITOCHONDRIAL"/>
    <property type="match status" value="1"/>
</dbReference>
<dbReference type="PROSITE" id="PS50076">
    <property type="entry name" value="DNAJ_2"/>
    <property type="match status" value="1"/>
</dbReference>
<feature type="compositionally biased region" description="Polar residues" evidence="2">
    <location>
        <begin position="298"/>
        <end position="310"/>
    </location>
</feature>
<dbReference type="InterPro" id="IPR001623">
    <property type="entry name" value="DnaJ_domain"/>
</dbReference>
<proteinExistence type="predicted"/>
<dbReference type="InterPro" id="IPR036869">
    <property type="entry name" value="J_dom_sf"/>
</dbReference>
<gene>
    <name evidence="5" type="ORF">PECM_008366</name>
</gene>
<keyword evidence="3" id="KW-0472">Membrane</keyword>
<keyword evidence="3" id="KW-1133">Transmembrane helix</keyword>
<evidence type="ECO:0000256" key="2">
    <source>
        <dbReference type="SAM" id="MobiDB-lite"/>
    </source>
</evidence>
<dbReference type="AlphaFoldDB" id="A0A8J8WGF1"/>